<dbReference type="Proteomes" id="UP001321473">
    <property type="component" value="Unassembled WGS sequence"/>
</dbReference>
<comment type="caution">
    <text evidence="3">The sequence shown here is derived from an EMBL/GenBank/DDBJ whole genome shotgun (WGS) entry which is preliminary data.</text>
</comment>
<dbReference type="AlphaFoldDB" id="A0AAQ4DTW0"/>
<comment type="similarity">
    <text evidence="1">Belongs to the DNase II family.</text>
</comment>
<dbReference type="Pfam" id="PF03265">
    <property type="entry name" value="DNase_II"/>
    <property type="match status" value="1"/>
</dbReference>
<evidence type="ECO:0000313" key="3">
    <source>
        <dbReference type="EMBL" id="KAK8765900.1"/>
    </source>
</evidence>
<dbReference type="PANTHER" id="PTHR10858:SF23">
    <property type="entry name" value="DEOXYRIBONUCLEASE II"/>
    <property type="match status" value="1"/>
</dbReference>
<dbReference type="GO" id="GO:0006309">
    <property type="term" value="P:apoptotic DNA fragmentation"/>
    <property type="evidence" value="ECO:0007669"/>
    <property type="project" value="TreeGrafter"/>
</dbReference>
<dbReference type="PANTHER" id="PTHR10858">
    <property type="entry name" value="DEOXYRIBONUCLEASE II"/>
    <property type="match status" value="1"/>
</dbReference>
<proteinExistence type="inferred from homology"/>
<organism evidence="3 4">
    <name type="scientific">Amblyomma americanum</name>
    <name type="common">Lone star tick</name>
    <dbReference type="NCBI Taxonomy" id="6943"/>
    <lineage>
        <taxon>Eukaryota</taxon>
        <taxon>Metazoa</taxon>
        <taxon>Ecdysozoa</taxon>
        <taxon>Arthropoda</taxon>
        <taxon>Chelicerata</taxon>
        <taxon>Arachnida</taxon>
        <taxon>Acari</taxon>
        <taxon>Parasitiformes</taxon>
        <taxon>Ixodida</taxon>
        <taxon>Ixodoidea</taxon>
        <taxon>Ixodidae</taxon>
        <taxon>Amblyomminae</taxon>
        <taxon>Amblyomma</taxon>
    </lineage>
</organism>
<evidence type="ECO:0000313" key="4">
    <source>
        <dbReference type="Proteomes" id="UP001321473"/>
    </source>
</evidence>
<dbReference type="EMBL" id="JARKHS020026888">
    <property type="protein sequence ID" value="KAK8765900.1"/>
    <property type="molecule type" value="Genomic_DNA"/>
</dbReference>
<name>A0AAQ4DTW0_AMBAM</name>
<evidence type="ECO:0000256" key="2">
    <source>
        <dbReference type="ARBA" id="ARBA00022801"/>
    </source>
</evidence>
<evidence type="ECO:0000256" key="1">
    <source>
        <dbReference type="ARBA" id="ARBA00007527"/>
    </source>
</evidence>
<dbReference type="GO" id="GO:0004531">
    <property type="term" value="F:deoxyribonuclease II activity"/>
    <property type="evidence" value="ECO:0007669"/>
    <property type="project" value="InterPro"/>
</dbReference>
<accession>A0AAQ4DTW0</accession>
<keyword evidence="2" id="KW-0378">Hydrolase</keyword>
<reference evidence="3 4" key="1">
    <citation type="journal article" date="2023" name="Arcadia Sci">
        <title>De novo assembly of a long-read Amblyomma americanum tick genome.</title>
        <authorList>
            <person name="Chou S."/>
            <person name="Poskanzer K.E."/>
            <person name="Rollins M."/>
            <person name="Thuy-Boun P.S."/>
        </authorList>
    </citation>
    <scope>NUCLEOTIDE SEQUENCE [LARGE SCALE GENOMIC DNA]</scope>
    <source>
        <strain evidence="3">F_SG_1</strain>
        <tissue evidence="3">Salivary glands</tissue>
    </source>
</reference>
<gene>
    <name evidence="3" type="ORF">V5799_007313</name>
</gene>
<sequence length="168" mass="18896">MSTSTATHLRLQYPNIYDSYAPPSLRKTHPALNLLLARKFIKSAPWVLTASLKDVSNNAYVSFAKHGRYNRDVYSSLVASNLESNLFASTWRNGAGGKAPPACNNTYTVTNVEAVRFRMSQQQLDIKNGEDHSKWAVSEETTNRYVCVGTLNRMVRLQHGRIGEMRDT</sequence>
<dbReference type="InterPro" id="IPR004947">
    <property type="entry name" value="DNase_II"/>
</dbReference>
<keyword evidence="4" id="KW-1185">Reference proteome</keyword>
<protein>
    <submittedName>
        <fullName evidence="3">Uncharacterized protein</fullName>
    </submittedName>
</protein>